<organism evidence="1 2">
    <name type="scientific">Cellulophaga phage phi38:1</name>
    <dbReference type="NCBI Taxonomy" id="1327977"/>
    <lineage>
        <taxon>Viruses</taxon>
        <taxon>Duplodnaviria</taxon>
        <taxon>Heunggongvirae</taxon>
        <taxon>Uroviricota</taxon>
        <taxon>Caudoviricetes</taxon>
        <taxon>Pervagoviridae</taxon>
        <taxon>Callevirus</taxon>
        <taxon>Callevirus phi38una</taxon>
    </lineage>
</organism>
<reference evidence="2" key="2">
    <citation type="submission" date="2013-03" db="EMBL/GenBank/DDBJ databases">
        <title>The Cellulophaga phages: a novel, diverse, and globally ubiquitous model system.</title>
        <authorList>
            <person name="Holmfeldt K."/>
            <person name="Solonenko N."/>
            <person name="Shah M."/>
            <person name="Corrier K."/>
            <person name="Riemann L."/>
            <person name="VerBerkmoes N.C."/>
            <person name="Sullivan M.B."/>
        </authorList>
    </citation>
    <scope>NUCLEOTIDE SEQUENCE [LARGE SCALE GENOMIC DNA]</scope>
</reference>
<proteinExistence type="predicted"/>
<evidence type="ECO:0000313" key="1">
    <source>
        <dbReference type="EMBL" id="AGO48061.1"/>
    </source>
</evidence>
<dbReference type="EMBL" id="KC821614">
    <property type="protein sequence ID" value="AGO48061.1"/>
    <property type="molecule type" value="Genomic_DNA"/>
</dbReference>
<name>R9ZY71_9CAUD</name>
<accession>R9ZY71</accession>
<protein>
    <submittedName>
        <fullName evidence="1">Uncharacterized protein</fullName>
    </submittedName>
</protein>
<dbReference type="KEGG" id="vg:16796851"/>
<keyword evidence="2" id="KW-1185">Reference proteome</keyword>
<dbReference type="Proteomes" id="UP000014715">
    <property type="component" value="Segment"/>
</dbReference>
<dbReference type="RefSeq" id="YP_008241412.1">
    <property type="nucleotide sequence ID" value="NC_021796.1"/>
</dbReference>
<dbReference type="GeneID" id="16796851"/>
<gene>
    <name evidence="1" type="ORF">Phi38:1_gp031</name>
</gene>
<reference evidence="1 2" key="1">
    <citation type="journal article" date="2013" name="Proc. Natl. Acad. Sci. U.S.A.">
        <title>Twelve previously unknown phage genera are ubiquitous in global oceans.</title>
        <authorList>
            <person name="Holmfeldt K."/>
            <person name="Solonenko N."/>
            <person name="Shah M."/>
            <person name="Corrier K."/>
            <person name="Riemann L."/>
            <person name="Verberkmoes N.C."/>
            <person name="Sullivan M.B."/>
        </authorList>
    </citation>
    <scope>NUCLEOTIDE SEQUENCE [LARGE SCALE GENOMIC DNA]</scope>
    <source>
        <strain evidence="1">Phi38:1</strain>
    </source>
</reference>
<sequence length="135" mass="14853">MAKIKVDKTKTPTILEHLGYTDEEATGVLTRVQGFLAGKIDILLQDTNNLDTTDIFNDFHLEFEEKEVDLIVCQFLASMTEQGLMAAFREKDLRKSLGMLVGDEVVDIDPDGGISFVSPSKKGCDKGDCDDCGCD</sequence>
<evidence type="ECO:0000313" key="2">
    <source>
        <dbReference type="Proteomes" id="UP000014715"/>
    </source>
</evidence>